<keyword evidence="11 13" id="KW-0456">Lyase</keyword>
<dbReference type="HAMAP" id="MF_01026">
    <property type="entry name" value="LeuC_type1"/>
    <property type="match status" value="1"/>
</dbReference>
<evidence type="ECO:0000256" key="10">
    <source>
        <dbReference type="ARBA" id="ARBA00023014"/>
    </source>
</evidence>
<dbReference type="PROSITE" id="PS01244">
    <property type="entry name" value="ACONITASE_2"/>
    <property type="match status" value="1"/>
</dbReference>
<dbReference type="PANTHER" id="PTHR43822:SF9">
    <property type="entry name" value="3-ISOPROPYLMALATE DEHYDRATASE"/>
    <property type="match status" value="1"/>
</dbReference>
<dbReference type="EC" id="4.2.1.33" evidence="13"/>
<keyword evidence="10 13" id="KW-0411">Iron-sulfur</keyword>
<evidence type="ECO:0000256" key="9">
    <source>
        <dbReference type="ARBA" id="ARBA00023004"/>
    </source>
</evidence>
<feature type="binding site" evidence="13">
    <location>
        <position position="381"/>
    </location>
    <ligand>
        <name>[4Fe-4S] cluster</name>
        <dbReference type="ChEBI" id="CHEBI:49883"/>
    </ligand>
</feature>
<dbReference type="NCBIfam" id="NF009116">
    <property type="entry name" value="PRK12466.1"/>
    <property type="match status" value="1"/>
</dbReference>
<evidence type="ECO:0000313" key="16">
    <source>
        <dbReference type="Proteomes" id="UP000050384"/>
    </source>
</evidence>
<dbReference type="GO" id="GO:0009098">
    <property type="term" value="P:L-leucine biosynthetic process"/>
    <property type="evidence" value="ECO:0007669"/>
    <property type="project" value="UniProtKB-UniRule"/>
</dbReference>
<evidence type="ECO:0000256" key="1">
    <source>
        <dbReference type="ARBA" id="ARBA00000491"/>
    </source>
</evidence>
<dbReference type="GO" id="GO:0046872">
    <property type="term" value="F:metal ion binding"/>
    <property type="evidence" value="ECO:0007669"/>
    <property type="project" value="UniProtKB-KW"/>
</dbReference>
<comment type="cofactor">
    <cofactor evidence="13">
        <name>[4Fe-4S] cluster</name>
        <dbReference type="ChEBI" id="CHEBI:49883"/>
    </cofactor>
    <text evidence="13">Binds 1 [4Fe-4S] cluster per subunit.</text>
</comment>
<evidence type="ECO:0000256" key="5">
    <source>
        <dbReference type="ARBA" id="ARBA00022430"/>
    </source>
</evidence>
<comment type="pathway">
    <text evidence="3 13">Amino-acid biosynthesis; L-leucine biosynthesis; L-leucine from 3-methyl-2-oxobutanoate: step 2/4.</text>
</comment>
<comment type="similarity">
    <text evidence="13">Belongs to the aconitase/IPM isomerase family. LeuC type 1 subfamily.</text>
</comment>
<name>A0A0Q0AEH2_PSESX</name>
<dbReference type="Gene3D" id="3.30.499.10">
    <property type="entry name" value="Aconitase, domain 3"/>
    <property type="match status" value="2"/>
</dbReference>
<dbReference type="InterPro" id="IPR050067">
    <property type="entry name" value="IPM_dehydratase_rel_enz"/>
</dbReference>
<dbReference type="NCBIfam" id="TIGR00170">
    <property type="entry name" value="leuC"/>
    <property type="match status" value="1"/>
</dbReference>
<dbReference type="SUPFAM" id="SSF53732">
    <property type="entry name" value="Aconitase iron-sulfur domain"/>
    <property type="match status" value="1"/>
</dbReference>
<evidence type="ECO:0000259" key="14">
    <source>
        <dbReference type="Pfam" id="PF00330"/>
    </source>
</evidence>
<evidence type="ECO:0000313" key="15">
    <source>
        <dbReference type="EMBL" id="KPY62357.1"/>
    </source>
</evidence>
<gene>
    <name evidence="13" type="primary">leuC</name>
    <name evidence="15" type="ORF">ALO94_00285</name>
</gene>
<dbReference type="CDD" id="cd01583">
    <property type="entry name" value="IPMI"/>
    <property type="match status" value="1"/>
</dbReference>
<evidence type="ECO:0000256" key="12">
    <source>
        <dbReference type="ARBA" id="ARBA00023304"/>
    </source>
</evidence>
<dbReference type="PROSITE" id="PS00450">
    <property type="entry name" value="ACONITASE_1"/>
    <property type="match status" value="1"/>
</dbReference>
<comment type="subunit">
    <text evidence="4 13">Heterodimer of LeuC and LeuD.</text>
</comment>
<organism evidence="15 16">
    <name type="scientific">Pseudomonas syringae pv. spinaceae</name>
    <dbReference type="NCBI Taxonomy" id="264459"/>
    <lineage>
        <taxon>Bacteria</taxon>
        <taxon>Pseudomonadati</taxon>
        <taxon>Pseudomonadota</taxon>
        <taxon>Gammaproteobacteria</taxon>
        <taxon>Pseudomonadales</taxon>
        <taxon>Pseudomonadaceae</taxon>
        <taxon>Pseudomonas</taxon>
        <taxon>Pseudomonas syringae</taxon>
    </lineage>
</organism>
<keyword evidence="7 13" id="KW-0028">Amino-acid biosynthesis</keyword>
<keyword evidence="9 13" id="KW-0408">Iron</keyword>
<proteinExistence type="inferred from homology"/>
<dbReference type="Pfam" id="PF00330">
    <property type="entry name" value="Aconitase"/>
    <property type="match status" value="1"/>
</dbReference>
<dbReference type="GO" id="GO:0003861">
    <property type="term" value="F:3-isopropylmalate dehydratase activity"/>
    <property type="evidence" value="ECO:0007669"/>
    <property type="project" value="UniProtKB-UniRule"/>
</dbReference>
<dbReference type="GO" id="GO:0051539">
    <property type="term" value="F:4 iron, 4 sulfur cluster binding"/>
    <property type="evidence" value="ECO:0007669"/>
    <property type="project" value="UniProtKB-KW"/>
</dbReference>
<dbReference type="PANTHER" id="PTHR43822">
    <property type="entry name" value="HOMOACONITASE, MITOCHONDRIAL-RELATED"/>
    <property type="match status" value="1"/>
</dbReference>
<evidence type="ECO:0000256" key="6">
    <source>
        <dbReference type="ARBA" id="ARBA00022485"/>
    </source>
</evidence>
<evidence type="ECO:0000256" key="3">
    <source>
        <dbReference type="ARBA" id="ARBA00004729"/>
    </source>
</evidence>
<dbReference type="Proteomes" id="UP000050384">
    <property type="component" value="Unassembled WGS sequence"/>
</dbReference>
<keyword evidence="12 13" id="KW-0100">Branched-chain amino acid biosynthesis</keyword>
<dbReference type="InterPro" id="IPR018136">
    <property type="entry name" value="Aconitase_4Fe-4S_BS"/>
</dbReference>
<evidence type="ECO:0000256" key="13">
    <source>
        <dbReference type="HAMAP-Rule" id="MF_01026"/>
    </source>
</evidence>
<dbReference type="InterPro" id="IPR015931">
    <property type="entry name" value="Acnase/IPM_dHydase_lsu_aba_1/3"/>
</dbReference>
<dbReference type="InterPro" id="IPR001030">
    <property type="entry name" value="Acoase/IPM_deHydtase_lsu_aba"/>
</dbReference>
<dbReference type="NCBIfam" id="NF004016">
    <property type="entry name" value="PRK05478.1"/>
    <property type="match status" value="1"/>
</dbReference>
<dbReference type="PRINTS" id="PR00415">
    <property type="entry name" value="ACONITASE"/>
</dbReference>
<evidence type="ECO:0000256" key="4">
    <source>
        <dbReference type="ARBA" id="ARBA00011271"/>
    </source>
</evidence>
<protein>
    <recommendedName>
        <fullName evidence="13">3-isopropylmalate dehydratase large subunit</fullName>
        <ecNumber evidence="13">4.2.1.33</ecNumber>
    </recommendedName>
    <alternativeName>
        <fullName evidence="13">Alpha-IPM isomerase</fullName>
        <shortName evidence="13">IPMI</shortName>
    </alternativeName>
    <alternativeName>
        <fullName evidence="13">Isopropylmalate isomerase</fullName>
    </alternativeName>
</protein>
<dbReference type="UniPathway" id="UPA00048">
    <property type="reaction ID" value="UER00071"/>
</dbReference>
<keyword evidence="8 13" id="KW-0479">Metal-binding</keyword>
<feature type="domain" description="Aconitase/3-isopropylmalate dehydratase large subunit alpha/beta/alpha" evidence="14">
    <location>
        <begin position="42"/>
        <end position="491"/>
    </location>
</feature>
<feature type="binding site" evidence="13">
    <location>
        <position position="441"/>
    </location>
    <ligand>
        <name>[4Fe-4S] cluster</name>
        <dbReference type="ChEBI" id="CHEBI:49883"/>
    </ligand>
</feature>
<feature type="binding site" evidence="13">
    <location>
        <position position="444"/>
    </location>
    <ligand>
        <name>[4Fe-4S] cluster</name>
        <dbReference type="ChEBI" id="CHEBI:49883"/>
    </ligand>
</feature>
<dbReference type="FunFam" id="3.30.499.10:FF:000007">
    <property type="entry name" value="3-isopropylmalate dehydratase large subunit"/>
    <property type="match status" value="1"/>
</dbReference>
<evidence type="ECO:0000256" key="7">
    <source>
        <dbReference type="ARBA" id="ARBA00022605"/>
    </source>
</evidence>
<reference evidence="15 16" key="1">
    <citation type="submission" date="2015-09" db="EMBL/GenBank/DDBJ databases">
        <title>Genome announcement of multiple Pseudomonas syringae strains.</title>
        <authorList>
            <person name="Thakur S."/>
            <person name="Wang P.W."/>
            <person name="Gong Y."/>
            <person name="Weir B.S."/>
            <person name="Guttman D.S."/>
        </authorList>
    </citation>
    <scope>NUCLEOTIDE SEQUENCE [LARGE SCALE GENOMIC DNA]</scope>
    <source>
        <strain evidence="15 16">ICMP16929</strain>
    </source>
</reference>
<dbReference type="InterPro" id="IPR033941">
    <property type="entry name" value="IPMI_cat"/>
</dbReference>
<accession>A0A0Q0AEH2</accession>
<keyword evidence="6 13" id="KW-0004">4Fe-4S</keyword>
<dbReference type="InterPro" id="IPR036008">
    <property type="entry name" value="Aconitase_4Fe-4S_dom"/>
</dbReference>
<comment type="function">
    <text evidence="2 13">Catalyzes the isomerization between 2-isopropylmalate and 3-isopropylmalate, via the formation of 2-isopropylmaleate.</text>
</comment>
<dbReference type="EMBL" id="LJRI01001411">
    <property type="protein sequence ID" value="KPY62357.1"/>
    <property type="molecule type" value="Genomic_DNA"/>
</dbReference>
<dbReference type="AlphaFoldDB" id="A0A0Q0AEH2"/>
<sequence length="503" mass="54092">MDSEAALDGITPVPILLEVSPRVSPIREFIMSSPKTLYQKHIDAHTVCSLDDQGHVLLYIDRQVINEYTSPQAFSGLREAGRKVWRPGAALAVVDHVNRTAPERTAVMPDAGGARQVSYLAENCQDFGIELLDILDKRQGIEHVVAPEQGFILPGMVIAAGDSHTTTYGALGAFGFGIGTSEIEHLLASQTLVYKRLKTMRISVVGALSPGMTSKDVIMALIGQIGASGATGFAIEFAGATIDALSVEARMTICNMAVEAGARGAFMAPDQKVFDYLEGRPRAPKGEQWQRAVERWRHLRSDPGAVFDHEVTLDVSTLLPMLTWGISPDQVAAIDARVPDPQQVSDLILRADMQRALTYMGLKPGEPLDEIVISHAFIGSCTNARIEDLRDAASVIRGRQVATHVRAMVVPGSTAVRDQAEAEGLAAIFRDAGFEWRQSGCSMCLAMNDDVLAPGDRCASSTNRNFEGRQGAGARTHLMSPAMVAAAAISGHLTDVRPSGERV</sequence>
<evidence type="ECO:0000256" key="2">
    <source>
        <dbReference type="ARBA" id="ARBA00002695"/>
    </source>
</evidence>
<evidence type="ECO:0000256" key="11">
    <source>
        <dbReference type="ARBA" id="ARBA00023239"/>
    </source>
</evidence>
<dbReference type="InterPro" id="IPR004430">
    <property type="entry name" value="3-IsopropMal_deHydase_lsu"/>
</dbReference>
<comment type="catalytic activity">
    <reaction evidence="1 13">
        <text>(2R,3S)-3-isopropylmalate = (2S)-2-isopropylmalate</text>
        <dbReference type="Rhea" id="RHEA:32287"/>
        <dbReference type="ChEBI" id="CHEBI:1178"/>
        <dbReference type="ChEBI" id="CHEBI:35121"/>
        <dbReference type="EC" id="4.2.1.33"/>
    </reaction>
</comment>
<keyword evidence="5 13" id="KW-0432">Leucine biosynthesis</keyword>
<dbReference type="PATRIC" id="fig|264459.3.peg.477"/>
<evidence type="ECO:0000256" key="8">
    <source>
        <dbReference type="ARBA" id="ARBA00022723"/>
    </source>
</evidence>
<comment type="caution">
    <text evidence="15">The sequence shown here is derived from an EMBL/GenBank/DDBJ whole genome shotgun (WGS) entry which is preliminary data.</text>
</comment>